<dbReference type="InterPro" id="IPR001021">
    <property type="entry name" value="Ribosomal_bL25_long"/>
</dbReference>
<dbReference type="GO" id="GO:0003735">
    <property type="term" value="F:structural constituent of ribosome"/>
    <property type="evidence" value="ECO:0007669"/>
    <property type="project" value="InterPro"/>
</dbReference>
<keyword evidence="10" id="KW-1185">Reference proteome</keyword>
<keyword evidence="2 5" id="KW-0694">RNA-binding</keyword>
<dbReference type="InterPro" id="IPR020930">
    <property type="entry name" value="Ribosomal_uL5_bac-type"/>
</dbReference>
<feature type="region of interest" description="Disordered" evidence="6">
    <location>
        <begin position="187"/>
        <end position="226"/>
    </location>
</feature>
<name>C7NK39_KYTSD</name>
<dbReference type="NCBIfam" id="TIGR00731">
    <property type="entry name" value="bL25_bact_ctc"/>
    <property type="match status" value="1"/>
</dbReference>
<dbReference type="InterPro" id="IPR029751">
    <property type="entry name" value="Ribosomal_L25_dom"/>
</dbReference>
<evidence type="ECO:0000259" key="7">
    <source>
        <dbReference type="Pfam" id="PF01386"/>
    </source>
</evidence>
<dbReference type="RefSeq" id="WP_012801844.1">
    <property type="nucleotide sequence ID" value="NC_013169.1"/>
</dbReference>
<evidence type="ECO:0000259" key="8">
    <source>
        <dbReference type="Pfam" id="PF14693"/>
    </source>
</evidence>
<evidence type="ECO:0000256" key="5">
    <source>
        <dbReference type="HAMAP-Rule" id="MF_01334"/>
    </source>
</evidence>
<reference evidence="9 10" key="1">
    <citation type="journal article" date="2009" name="Stand. Genomic Sci.">
        <title>Complete genome sequence of Kytococcus sedentarius type strain (541).</title>
        <authorList>
            <person name="Sims D."/>
            <person name="Brettin T."/>
            <person name="Detter J.C."/>
            <person name="Han C."/>
            <person name="Lapidus A."/>
            <person name="Copeland A."/>
            <person name="Glavina Del Rio T."/>
            <person name="Nolan M."/>
            <person name="Chen F."/>
            <person name="Lucas S."/>
            <person name="Tice H."/>
            <person name="Cheng J.F."/>
            <person name="Bruce D."/>
            <person name="Goodwin L."/>
            <person name="Pitluck S."/>
            <person name="Ovchinnikova G."/>
            <person name="Pati A."/>
            <person name="Ivanova N."/>
            <person name="Mavrommatis K."/>
            <person name="Chen A."/>
            <person name="Palaniappan K."/>
            <person name="D'haeseleer P."/>
            <person name="Chain P."/>
            <person name="Bristow J."/>
            <person name="Eisen J.A."/>
            <person name="Markowitz V."/>
            <person name="Hugenholtz P."/>
            <person name="Schneider S."/>
            <person name="Goker M."/>
            <person name="Pukall R."/>
            <person name="Kyrpides N.C."/>
            <person name="Klenk H.P."/>
        </authorList>
    </citation>
    <scope>NUCLEOTIDE SEQUENCE [LARGE SCALE GENOMIC DNA]</scope>
    <source>
        <strain evidence="10">ATCC 14392 / DSM 20547 / JCM 11482 / CCUG 33030 / NBRC 15357 / NCTC 11040 / CCM 314 / 541</strain>
    </source>
</reference>
<protein>
    <recommendedName>
        <fullName evidence="5">Large ribosomal subunit protein bL25</fullName>
    </recommendedName>
    <alternativeName>
        <fullName evidence="5">General stress protein CTC</fullName>
    </alternativeName>
</protein>
<accession>C7NK39</accession>
<dbReference type="Gene3D" id="2.170.120.20">
    <property type="entry name" value="Ribosomal protein L25, beta domain"/>
    <property type="match status" value="1"/>
</dbReference>
<dbReference type="AlphaFoldDB" id="C7NK39"/>
<dbReference type="KEGG" id="kse:Ksed_03500"/>
<feature type="domain" description="Large ribosomal subunit protein bL25 beta" evidence="8">
    <location>
        <begin position="101"/>
        <end position="179"/>
    </location>
</feature>
<evidence type="ECO:0000256" key="3">
    <source>
        <dbReference type="ARBA" id="ARBA00022980"/>
    </source>
</evidence>
<keyword evidence="3 5" id="KW-0689">Ribosomal protein</keyword>
<sequence>MANKTIKLTCTERTTFGKGAARQARREGGIPAVVYGHGEGPFHVILPGHEAFIALRHTNALMTLTWGSGEDRLVLAKDVQRDPIKPIIEHVDFVIVDRNEKVDVDIAIHLDGEAGPETVVSVPTSTVTVKAPVLDIPESITVSVEGAEAGTLIHAGDLELPEGVELVTDAEETIINVSEAISEEALEAELAEAEAEAGIEQDESDEEAAEAAEGGDDAEGEDEKSE</sequence>
<dbReference type="InterPro" id="IPR011035">
    <property type="entry name" value="Ribosomal_bL25/Gln-tRNA_synth"/>
</dbReference>
<organism evidence="9 10">
    <name type="scientific">Kytococcus sedentarius (strain ATCC 14392 / DSM 20547 / JCM 11482 / CCUG 33030 / NBRC 15357 / NCTC 11040 / CCM 314 / 541)</name>
    <name type="common">Micrococcus sedentarius</name>
    <dbReference type="NCBI Taxonomy" id="478801"/>
    <lineage>
        <taxon>Bacteria</taxon>
        <taxon>Bacillati</taxon>
        <taxon>Actinomycetota</taxon>
        <taxon>Actinomycetes</taxon>
        <taxon>Micrococcales</taxon>
        <taxon>Kytococcaceae</taxon>
        <taxon>Kytococcus</taxon>
    </lineage>
</organism>
<dbReference type="PANTHER" id="PTHR33284:SF1">
    <property type="entry name" value="RIBOSOMAL PROTEIN L25_GLN-TRNA SYNTHETASE, ANTI-CODON-BINDING DOMAIN-CONTAINING PROTEIN"/>
    <property type="match status" value="1"/>
</dbReference>
<proteinExistence type="inferred from homology"/>
<feature type="domain" description="Large ribosomal subunit protein bL25 L25" evidence="7">
    <location>
        <begin position="8"/>
        <end position="93"/>
    </location>
</feature>
<dbReference type="InterPro" id="IPR037121">
    <property type="entry name" value="Ribosomal_bL25_C"/>
</dbReference>
<dbReference type="NCBIfam" id="NF004131">
    <property type="entry name" value="PRK05618.2-1"/>
    <property type="match status" value="1"/>
</dbReference>
<evidence type="ECO:0000313" key="9">
    <source>
        <dbReference type="EMBL" id="ACV05426.1"/>
    </source>
</evidence>
<dbReference type="STRING" id="478801.Ksed_03500"/>
<dbReference type="eggNOG" id="COG1825">
    <property type="taxonomic scope" value="Bacteria"/>
</dbReference>
<evidence type="ECO:0000256" key="4">
    <source>
        <dbReference type="ARBA" id="ARBA00023274"/>
    </source>
</evidence>
<dbReference type="Pfam" id="PF01386">
    <property type="entry name" value="Ribosomal_L25p"/>
    <property type="match status" value="1"/>
</dbReference>
<dbReference type="GO" id="GO:0008097">
    <property type="term" value="F:5S rRNA binding"/>
    <property type="evidence" value="ECO:0007669"/>
    <property type="project" value="InterPro"/>
</dbReference>
<dbReference type="EMBL" id="CP001686">
    <property type="protein sequence ID" value="ACV05426.1"/>
    <property type="molecule type" value="Genomic_DNA"/>
</dbReference>
<evidence type="ECO:0000256" key="6">
    <source>
        <dbReference type="SAM" id="MobiDB-lite"/>
    </source>
</evidence>
<evidence type="ECO:0000256" key="1">
    <source>
        <dbReference type="ARBA" id="ARBA00022730"/>
    </source>
</evidence>
<dbReference type="SUPFAM" id="SSF50715">
    <property type="entry name" value="Ribosomal protein L25-like"/>
    <property type="match status" value="1"/>
</dbReference>
<comment type="similarity">
    <text evidence="5">Belongs to the bacterial ribosomal protein bL25 family. CTC subfamily.</text>
</comment>
<dbReference type="CDD" id="cd00495">
    <property type="entry name" value="Ribosomal_L25_TL5_CTC"/>
    <property type="match status" value="1"/>
</dbReference>
<dbReference type="HAMAP" id="MF_01334">
    <property type="entry name" value="Ribosomal_bL25_CTC"/>
    <property type="match status" value="1"/>
</dbReference>
<dbReference type="GO" id="GO:0022625">
    <property type="term" value="C:cytosolic large ribosomal subunit"/>
    <property type="evidence" value="ECO:0007669"/>
    <property type="project" value="TreeGrafter"/>
</dbReference>
<dbReference type="InterPro" id="IPR020056">
    <property type="entry name" value="Rbsml_bL25/Gln-tRNA_synth_N"/>
</dbReference>
<dbReference type="InterPro" id="IPR020057">
    <property type="entry name" value="Ribosomal_bL25_b-dom"/>
</dbReference>
<dbReference type="Gene3D" id="2.40.240.10">
    <property type="entry name" value="Ribosomal Protein L25, Chain P"/>
    <property type="match status" value="1"/>
</dbReference>
<keyword evidence="1 5" id="KW-0699">rRNA-binding</keyword>
<dbReference type="PANTHER" id="PTHR33284">
    <property type="entry name" value="RIBOSOMAL PROTEIN L25/GLN-TRNA SYNTHETASE, ANTI-CODON-BINDING DOMAIN-CONTAINING PROTEIN"/>
    <property type="match status" value="1"/>
</dbReference>
<evidence type="ECO:0000313" key="10">
    <source>
        <dbReference type="Proteomes" id="UP000006666"/>
    </source>
</evidence>
<dbReference type="GO" id="GO:0006412">
    <property type="term" value="P:translation"/>
    <property type="evidence" value="ECO:0007669"/>
    <property type="project" value="UniProtKB-UniRule"/>
</dbReference>
<dbReference type="Pfam" id="PF14693">
    <property type="entry name" value="Ribosomal_TL5_C"/>
    <property type="match status" value="1"/>
</dbReference>
<comment type="function">
    <text evidence="5">This is one of the proteins that binds to the 5S RNA in the ribosome where it forms part of the central protuberance.</text>
</comment>
<dbReference type="Proteomes" id="UP000006666">
    <property type="component" value="Chromosome"/>
</dbReference>
<comment type="subunit">
    <text evidence="5">Part of the 50S ribosomal subunit; part of the 5S rRNA/L5/L18/L25 subcomplex. Contacts the 5S rRNA. Binds to the 5S rRNA independently of L5 and L18.</text>
</comment>
<dbReference type="HOGENOM" id="CLU_075939_1_0_11"/>
<evidence type="ECO:0000256" key="2">
    <source>
        <dbReference type="ARBA" id="ARBA00022884"/>
    </source>
</evidence>
<gene>
    <name evidence="5" type="primary">rplY</name>
    <name evidence="5" type="synonym">ctc</name>
    <name evidence="9" type="ordered locus">Ksed_03500</name>
</gene>
<keyword evidence="4 5" id="KW-0687">Ribonucleoprotein</keyword>